<dbReference type="EMBL" id="MU003528">
    <property type="protein sequence ID" value="KAF2465804.1"/>
    <property type="molecule type" value="Genomic_DNA"/>
</dbReference>
<dbReference type="Proteomes" id="UP000799755">
    <property type="component" value="Unassembled WGS sequence"/>
</dbReference>
<sequence>MRTIYKDLSQSQLDHNSQIWTYREAPRITSEYKKTIARLWQTGIGPPFTRHVCFADLSPAMVYEVIQPVSGPSIFQELLDKHNVTPVIHHVAYDMNGIPFLDRIKDKNHFEFFKTEDATGTRFEAYEFPNY</sequence>
<gene>
    <name evidence="1" type="ORF">BDR25DRAFT_360331</name>
</gene>
<comment type="caution">
    <text evidence="1">The sequence shown here is derived from an EMBL/GenBank/DDBJ whole genome shotgun (WGS) entry which is preliminary data.</text>
</comment>
<evidence type="ECO:0000313" key="1">
    <source>
        <dbReference type="EMBL" id="KAF2465804.1"/>
    </source>
</evidence>
<accession>A0ACB6QFV1</accession>
<proteinExistence type="predicted"/>
<evidence type="ECO:0000313" key="2">
    <source>
        <dbReference type="Proteomes" id="UP000799755"/>
    </source>
</evidence>
<reference evidence="1" key="1">
    <citation type="journal article" date="2020" name="Stud. Mycol.">
        <title>101 Dothideomycetes genomes: a test case for predicting lifestyles and emergence of pathogens.</title>
        <authorList>
            <person name="Haridas S."/>
            <person name="Albert R."/>
            <person name="Binder M."/>
            <person name="Bloem J."/>
            <person name="Labutti K."/>
            <person name="Salamov A."/>
            <person name="Andreopoulos B."/>
            <person name="Baker S."/>
            <person name="Barry K."/>
            <person name="Bills G."/>
            <person name="Bluhm B."/>
            <person name="Cannon C."/>
            <person name="Castanera R."/>
            <person name="Culley D."/>
            <person name="Daum C."/>
            <person name="Ezra D."/>
            <person name="Gonzalez J."/>
            <person name="Henrissat B."/>
            <person name="Kuo A."/>
            <person name="Liang C."/>
            <person name="Lipzen A."/>
            <person name="Lutzoni F."/>
            <person name="Magnuson J."/>
            <person name="Mondo S."/>
            <person name="Nolan M."/>
            <person name="Ohm R."/>
            <person name="Pangilinan J."/>
            <person name="Park H.-J."/>
            <person name="Ramirez L."/>
            <person name="Alfaro M."/>
            <person name="Sun H."/>
            <person name="Tritt A."/>
            <person name="Yoshinaga Y."/>
            <person name="Zwiers L.-H."/>
            <person name="Turgeon B."/>
            <person name="Goodwin S."/>
            <person name="Spatafora J."/>
            <person name="Crous P."/>
            <person name="Grigoriev I."/>
        </authorList>
    </citation>
    <scope>NUCLEOTIDE SEQUENCE</scope>
    <source>
        <strain evidence="1">ATCC 200398</strain>
    </source>
</reference>
<name>A0ACB6QFV1_9PLEO</name>
<protein>
    <submittedName>
        <fullName evidence="1">Uncharacterized protein</fullName>
    </submittedName>
</protein>
<organism evidence="1 2">
    <name type="scientific">Lindgomyces ingoldianus</name>
    <dbReference type="NCBI Taxonomy" id="673940"/>
    <lineage>
        <taxon>Eukaryota</taxon>
        <taxon>Fungi</taxon>
        <taxon>Dikarya</taxon>
        <taxon>Ascomycota</taxon>
        <taxon>Pezizomycotina</taxon>
        <taxon>Dothideomycetes</taxon>
        <taxon>Pleosporomycetidae</taxon>
        <taxon>Pleosporales</taxon>
        <taxon>Lindgomycetaceae</taxon>
        <taxon>Lindgomyces</taxon>
    </lineage>
</organism>
<keyword evidence="2" id="KW-1185">Reference proteome</keyword>